<dbReference type="SMART" id="SM00812">
    <property type="entry name" value="Alpha_L_fucos"/>
    <property type="match status" value="1"/>
</dbReference>
<comment type="function">
    <text evidence="1">Alpha-L-fucosidase is responsible for hydrolyzing the alpha-1,6-linked fucose joined to the reducing-end N-acetylglucosamine of the carbohydrate moieties of glycoproteins.</text>
</comment>
<dbReference type="EC" id="3.2.1.51" evidence="3"/>
<evidence type="ECO:0000313" key="10">
    <source>
        <dbReference type="EMBL" id="MBR7832128.1"/>
    </source>
</evidence>
<evidence type="ECO:0000256" key="1">
    <source>
        <dbReference type="ARBA" id="ARBA00004071"/>
    </source>
</evidence>
<dbReference type="GO" id="GO:0016139">
    <property type="term" value="P:glycoside catabolic process"/>
    <property type="evidence" value="ECO:0007669"/>
    <property type="project" value="TreeGrafter"/>
</dbReference>
<feature type="region of interest" description="Disordered" evidence="8">
    <location>
        <begin position="430"/>
        <end position="457"/>
    </location>
</feature>
<dbReference type="PRINTS" id="PR00741">
    <property type="entry name" value="GLHYDRLASE29"/>
</dbReference>
<dbReference type="Pfam" id="PF01120">
    <property type="entry name" value="Alpha_L_fucos"/>
    <property type="match status" value="1"/>
</dbReference>
<dbReference type="GO" id="GO:0005764">
    <property type="term" value="C:lysosome"/>
    <property type="evidence" value="ECO:0007669"/>
    <property type="project" value="TreeGrafter"/>
</dbReference>
<name>A0A941EKP7_9ACTN</name>
<dbReference type="EMBL" id="JAGSOG010000006">
    <property type="protein sequence ID" value="MBR7832128.1"/>
    <property type="molecule type" value="Genomic_DNA"/>
</dbReference>
<dbReference type="SUPFAM" id="SSF51445">
    <property type="entry name" value="(Trans)glycosidases"/>
    <property type="match status" value="1"/>
</dbReference>
<dbReference type="InterPro" id="IPR016286">
    <property type="entry name" value="FUC_metazoa-typ"/>
</dbReference>
<keyword evidence="11" id="KW-1185">Reference proteome</keyword>
<dbReference type="RefSeq" id="WP_212526662.1">
    <property type="nucleotide sequence ID" value="NZ_JAGSOG010000006.1"/>
</dbReference>
<dbReference type="InterPro" id="IPR017853">
    <property type="entry name" value="GH"/>
</dbReference>
<dbReference type="InterPro" id="IPR000933">
    <property type="entry name" value="Glyco_hydro_29"/>
</dbReference>
<evidence type="ECO:0000256" key="4">
    <source>
        <dbReference type="ARBA" id="ARBA00022729"/>
    </source>
</evidence>
<feature type="compositionally biased region" description="Polar residues" evidence="8">
    <location>
        <begin position="447"/>
        <end position="457"/>
    </location>
</feature>
<organism evidence="10 11">
    <name type="scientific">Actinospica durhamensis</name>
    <dbReference type="NCBI Taxonomy" id="1508375"/>
    <lineage>
        <taxon>Bacteria</taxon>
        <taxon>Bacillati</taxon>
        <taxon>Actinomycetota</taxon>
        <taxon>Actinomycetes</taxon>
        <taxon>Catenulisporales</taxon>
        <taxon>Actinospicaceae</taxon>
        <taxon>Actinospica</taxon>
    </lineage>
</organism>
<accession>A0A941EKP7</accession>
<proteinExistence type="inferred from homology"/>
<evidence type="ECO:0000256" key="6">
    <source>
        <dbReference type="ARBA" id="ARBA00023295"/>
    </source>
</evidence>
<keyword evidence="5" id="KW-0378">Hydrolase</keyword>
<evidence type="ECO:0000259" key="9">
    <source>
        <dbReference type="Pfam" id="PF01120"/>
    </source>
</evidence>
<evidence type="ECO:0000256" key="8">
    <source>
        <dbReference type="SAM" id="MobiDB-lite"/>
    </source>
</evidence>
<comment type="similarity">
    <text evidence="2">Belongs to the glycosyl hydrolase 29 family.</text>
</comment>
<gene>
    <name evidence="10" type="ORF">KDL01_02590</name>
</gene>
<feature type="domain" description="Glycoside hydrolase family 29 N-terminal" evidence="9">
    <location>
        <begin position="10"/>
        <end position="323"/>
    </location>
</feature>
<reference evidence="10" key="1">
    <citation type="submission" date="2021-04" db="EMBL/GenBank/DDBJ databases">
        <title>Genome based classification of Actinospica acidithermotolerans sp. nov., an actinobacterium isolated from an Indonesian hot spring.</title>
        <authorList>
            <person name="Kusuma A.B."/>
            <person name="Putra K.E."/>
            <person name="Nafisah S."/>
            <person name="Loh J."/>
            <person name="Nouioui I."/>
            <person name="Goodfellow M."/>
        </authorList>
    </citation>
    <scope>NUCLEOTIDE SEQUENCE</scope>
    <source>
        <strain evidence="10">CSCA 57</strain>
    </source>
</reference>
<protein>
    <recommendedName>
        <fullName evidence="3">alpha-L-fucosidase</fullName>
        <ecNumber evidence="3">3.2.1.51</ecNumber>
    </recommendedName>
</protein>
<evidence type="ECO:0000256" key="5">
    <source>
        <dbReference type="ARBA" id="ARBA00022801"/>
    </source>
</evidence>
<dbReference type="AlphaFoldDB" id="A0A941EKP7"/>
<evidence type="ECO:0000256" key="7">
    <source>
        <dbReference type="PIRSR" id="PIRSR001092-1"/>
    </source>
</evidence>
<dbReference type="PIRSF" id="PIRSF001092">
    <property type="entry name" value="Alpha-L-fucosidase"/>
    <property type="match status" value="1"/>
</dbReference>
<dbReference type="PANTHER" id="PTHR10030">
    <property type="entry name" value="ALPHA-L-FUCOSIDASE"/>
    <property type="match status" value="1"/>
</dbReference>
<evidence type="ECO:0000256" key="3">
    <source>
        <dbReference type="ARBA" id="ARBA00012662"/>
    </source>
</evidence>
<dbReference type="Gene3D" id="3.20.20.80">
    <property type="entry name" value="Glycosidases"/>
    <property type="match status" value="1"/>
</dbReference>
<dbReference type="InterPro" id="IPR057739">
    <property type="entry name" value="Glyco_hydro_29_N"/>
</dbReference>
<dbReference type="GO" id="GO:0004560">
    <property type="term" value="F:alpha-L-fucosidase activity"/>
    <property type="evidence" value="ECO:0007669"/>
    <property type="project" value="InterPro"/>
</dbReference>
<dbReference type="Proteomes" id="UP000675781">
    <property type="component" value="Unassembled WGS sequence"/>
</dbReference>
<keyword evidence="6" id="KW-0326">Glycosidase</keyword>
<dbReference type="GO" id="GO:0006004">
    <property type="term" value="P:fucose metabolic process"/>
    <property type="evidence" value="ECO:0007669"/>
    <property type="project" value="InterPro"/>
</dbReference>
<sequence>MTIDHQGPDTTWFRGLGLGVFIHWGHASTRGWELSWQMTGGVTLQEPELEPVGCEEYFANAAGFDPDSFDPASWAELAWRAGARYMVFTAKHHDGFAMFASALSDYSVVKHAPFGRDVTAEIVDAFRARGFRIGLYFSIVDWHHPDYPRFTDETISKPYVVGIYPKAPEKWERYRSFMLGQLGELLTGYGLIDLVWLDGEFEHGEQEWRFDQIREFIRARQPQALVNDRCVGHGDFATPEQQLPVIAPDRPWEACITMNSTWGYVPWDETWKSSATILHTAIESVAMGGNLLLNLAPRGDGSLPPQAVDRLEALARWYAVHGESVQGVKPGLELWQFHGPSTTRSRPDGGARIYLHLTARPYERAVVRGIPVKRVESVSLLSDGRALPFTVEQRLSDIHARTPDPSGELRITVDSELLDPLCTVLAVDLAAPSDPGEPMQDLDGPRTPSSSTNRTRP</sequence>
<comment type="caution">
    <text evidence="10">The sequence shown here is derived from an EMBL/GenBank/DDBJ whole genome shotgun (WGS) entry which is preliminary data.</text>
</comment>
<dbReference type="PANTHER" id="PTHR10030:SF37">
    <property type="entry name" value="ALPHA-L-FUCOSIDASE-RELATED"/>
    <property type="match status" value="1"/>
</dbReference>
<evidence type="ECO:0000256" key="2">
    <source>
        <dbReference type="ARBA" id="ARBA00007951"/>
    </source>
</evidence>
<keyword evidence="4" id="KW-0732">Signal</keyword>
<evidence type="ECO:0000313" key="11">
    <source>
        <dbReference type="Proteomes" id="UP000675781"/>
    </source>
</evidence>
<feature type="site" description="May be important for catalysis" evidence="7">
    <location>
        <position position="255"/>
    </location>
</feature>